<feature type="transmembrane region" description="Helical" evidence="1">
    <location>
        <begin position="143"/>
        <end position="167"/>
    </location>
</feature>
<dbReference type="EMBL" id="CAUJNA010003311">
    <property type="protein sequence ID" value="CAJ1398831.1"/>
    <property type="molecule type" value="Genomic_DNA"/>
</dbReference>
<feature type="transmembrane region" description="Helical" evidence="1">
    <location>
        <begin position="225"/>
        <end position="242"/>
    </location>
</feature>
<keyword evidence="1" id="KW-0472">Membrane</keyword>
<protein>
    <submittedName>
        <fullName evidence="2">Uncharacterized protein</fullName>
    </submittedName>
</protein>
<keyword evidence="1" id="KW-0812">Transmembrane</keyword>
<gene>
    <name evidence="2" type="ORF">EVOR1521_LOCUS22496</name>
</gene>
<organism evidence="2 3">
    <name type="scientific">Effrenium voratum</name>
    <dbReference type="NCBI Taxonomy" id="2562239"/>
    <lineage>
        <taxon>Eukaryota</taxon>
        <taxon>Sar</taxon>
        <taxon>Alveolata</taxon>
        <taxon>Dinophyceae</taxon>
        <taxon>Suessiales</taxon>
        <taxon>Symbiodiniaceae</taxon>
        <taxon>Effrenium</taxon>
    </lineage>
</organism>
<feature type="transmembrane region" description="Helical" evidence="1">
    <location>
        <begin position="361"/>
        <end position="384"/>
    </location>
</feature>
<evidence type="ECO:0000313" key="2">
    <source>
        <dbReference type="EMBL" id="CAJ1398831.1"/>
    </source>
</evidence>
<accession>A0AA36J435</accession>
<sequence length="425" mass="45825">MQCEVFHVSCGLIDFCSGQSVGFKLCHQSSAAMQPPTGFVPLVAFKRCPPKGVFFELFLYLLDSVNDVYQVCTFIFGAQYFFAAFTAAFVLLSSVMAANAVNFSFVELVTEAIRTARRGAPTDTWKSIFFCEQNIEAPGTGLIAPYGLALLSTISPLTFLSAAYGLLSSAKAMASGRLSLESGDHPMALAAIRPTAFMAMKAWLMVAFLAELAGFAIVSSVCHPAVALATYLAAACVSGIAAPEDKIFVCLQNLAFPNGAMLGNATRTLVSGSGQYAGCGLLEGLFVLLRLGLWASLCFAELPQGVAPWGALARPMGRVVLEEQFIRPSLAVFEAVQDCANHHCAWPELEHLSTSSAMYRMLLLGTFSICGAVHALVVVGQLLLNPTYRSAEPNVELDKEMQTMINEIEKYSDKRECNYEEMALE</sequence>
<name>A0AA36J435_9DINO</name>
<dbReference type="Proteomes" id="UP001178507">
    <property type="component" value="Unassembled WGS sequence"/>
</dbReference>
<feature type="transmembrane region" description="Helical" evidence="1">
    <location>
        <begin position="80"/>
        <end position="101"/>
    </location>
</feature>
<proteinExistence type="predicted"/>
<dbReference type="AlphaFoldDB" id="A0AA36J435"/>
<evidence type="ECO:0000256" key="1">
    <source>
        <dbReference type="SAM" id="Phobius"/>
    </source>
</evidence>
<keyword evidence="3" id="KW-1185">Reference proteome</keyword>
<keyword evidence="1" id="KW-1133">Transmembrane helix</keyword>
<reference evidence="2" key="1">
    <citation type="submission" date="2023-08" db="EMBL/GenBank/DDBJ databases">
        <authorList>
            <person name="Chen Y."/>
            <person name="Shah S."/>
            <person name="Dougan E. K."/>
            <person name="Thang M."/>
            <person name="Chan C."/>
        </authorList>
    </citation>
    <scope>NUCLEOTIDE SEQUENCE</scope>
</reference>
<comment type="caution">
    <text evidence="2">The sequence shown here is derived from an EMBL/GenBank/DDBJ whole genome shotgun (WGS) entry which is preliminary data.</text>
</comment>
<evidence type="ECO:0000313" key="3">
    <source>
        <dbReference type="Proteomes" id="UP001178507"/>
    </source>
</evidence>
<feature type="transmembrane region" description="Helical" evidence="1">
    <location>
        <begin position="202"/>
        <end position="219"/>
    </location>
</feature>